<organism evidence="6 7">
    <name type="scientific">Emticicia aquatica</name>
    <dbReference type="NCBI Taxonomy" id="1681835"/>
    <lineage>
        <taxon>Bacteria</taxon>
        <taxon>Pseudomonadati</taxon>
        <taxon>Bacteroidota</taxon>
        <taxon>Cytophagia</taxon>
        <taxon>Cytophagales</taxon>
        <taxon>Leadbetterellaceae</taxon>
        <taxon>Emticicia</taxon>
    </lineage>
</organism>
<evidence type="ECO:0000256" key="3">
    <source>
        <dbReference type="ARBA" id="ARBA00022801"/>
    </source>
</evidence>
<dbReference type="Pfam" id="PF01510">
    <property type="entry name" value="Amidase_2"/>
    <property type="match status" value="1"/>
</dbReference>
<dbReference type="InterPro" id="IPR051206">
    <property type="entry name" value="NAMLAA_amidase_2"/>
</dbReference>
<evidence type="ECO:0000256" key="2">
    <source>
        <dbReference type="ARBA" id="ARBA00011901"/>
    </source>
</evidence>
<dbReference type="CDD" id="cd06583">
    <property type="entry name" value="PGRP"/>
    <property type="match status" value="1"/>
</dbReference>
<gene>
    <name evidence="6" type="ORF">EMA8858_02598</name>
</gene>
<evidence type="ECO:0000313" key="6">
    <source>
        <dbReference type="EMBL" id="CAH0996466.1"/>
    </source>
</evidence>
<dbReference type="InterPro" id="IPR036505">
    <property type="entry name" value="Amidase/PGRP_sf"/>
</dbReference>
<evidence type="ECO:0000256" key="4">
    <source>
        <dbReference type="ARBA" id="ARBA00023316"/>
    </source>
</evidence>
<dbReference type="RefSeq" id="WP_238807026.1">
    <property type="nucleotide sequence ID" value="NZ_CAKLPY010000002.1"/>
</dbReference>
<protein>
    <recommendedName>
        <fullName evidence="2">N-acetylmuramoyl-L-alanine amidase</fullName>
        <ecNumber evidence="2">3.5.1.28</ecNumber>
    </recommendedName>
</protein>
<evidence type="ECO:0000313" key="7">
    <source>
        <dbReference type="Proteomes" id="UP000837932"/>
    </source>
</evidence>
<dbReference type="PANTHER" id="PTHR30417">
    <property type="entry name" value="N-ACETYLMURAMOYL-L-ALANINE AMIDASE AMID"/>
    <property type="match status" value="1"/>
</dbReference>
<evidence type="ECO:0000259" key="5">
    <source>
        <dbReference type="SMART" id="SM00644"/>
    </source>
</evidence>
<keyword evidence="4" id="KW-0961">Cell wall biogenesis/degradation</keyword>
<proteinExistence type="predicted"/>
<feature type="domain" description="N-acetylmuramoyl-L-alanine amidase" evidence="5">
    <location>
        <begin position="50"/>
        <end position="189"/>
    </location>
</feature>
<dbReference type="EC" id="3.5.1.28" evidence="2"/>
<evidence type="ECO:0000256" key="1">
    <source>
        <dbReference type="ARBA" id="ARBA00001561"/>
    </source>
</evidence>
<accession>A0ABN8EUW2</accession>
<sequence>MFIKITHFCFFCLFILTGQVCGQKLKIVEKPIIWDSTRRALSLEYLKERHGILQTEPIIQPKMVVCHWTAISTFEKSFLAFNSPLLPIARPELKNASQLNVSAHYLVDRDGTIYHLLPDTLLARHVIGLNYCAIGIENVGDGTKNPLTEAQFLANYLLIKRLQKKYKIDYLIGHHEYTRFKGSSIWKETDPNYQTIKSDPGDEFMNRLRAKFKKLKKDPML</sequence>
<reference evidence="6" key="1">
    <citation type="submission" date="2021-12" db="EMBL/GenBank/DDBJ databases">
        <authorList>
            <person name="Rodrigo-Torres L."/>
            <person name="Arahal R. D."/>
            <person name="Lucena T."/>
        </authorList>
    </citation>
    <scope>NUCLEOTIDE SEQUENCE</scope>
    <source>
        <strain evidence="6">CECT 8858</strain>
    </source>
</reference>
<dbReference type="Gene3D" id="3.40.80.10">
    <property type="entry name" value="Peptidoglycan recognition protein-like"/>
    <property type="match status" value="1"/>
</dbReference>
<dbReference type="Proteomes" id="UP000837932">
    <property type="component" value="Unassembled WGS sequence"/>
</dbReference>
<dbReference type="InterPro" id="IPR002502">
    <property type="entry name" value="Amidase_domain"/>
</dbReference>
<dbReference type="PANTHER" id="PTHR30417:SF1">
    <property type="entry name" value="N-ACETYLMURAMOYL-L-ALANINE AMIDASE AMID"/>
    <property type="match status" value="1"/>
</dbReference>
<comment type="caution">
    <text evidence="6">The sequence shown here is derived from an EMBL/GenBank/DDBJ whole genome shotgun (WGS) entry which is preliminary data.</text>
</comment>
<dbReference type="SMART" id="SM00644">
    <property type="entry name" value="Ami_2"/>
    <property type="match status" value="1"/>
</dbReference>
<keyword evidence="3" id="KW-0378">Hydrolase</keyword>
<comment type="catalytic activity">
    <reaction evidence="1">
        <text>Hydrolyzes the link between N-acetylmuramoyl residues and L-amino acid residues in certain cell-wall glycopeptides.</text>
        <dbReference type="EC" id="3.5.1.28"/>
    </reaction>
</comment>
<name>A0ABN8EUW2_9BACT</name>
<dbReference type="EMBL" id="CAKLPY010000002">
    <property type="protein sequence ID" value="CAH0996466.1"/>
    <property type="molecule type" value="Genomic_DNA"/>
</dbReference>
<keyword evidence="7" id="KW-1185">Reference proteome</keyword>
<dbReference type="SUPFAM" id="SSF55846">
    <property type="entry name" value="N-acetylmuramoyl-L-alanine amidase-like"/>
    <property type="match status" value="1"/>
</dbReference>